<comment type="subcellular location">
    <subcellularLocation>
        <location evidence="4">Peroxisome membrane</location>
    </subcellularLocation>
</comment>
<reference evidence="5" key="1">
    <citation type="submission" date="2022-08" db="UniProtKB">
        <authorList>
            <consortium name="EnsemblMetazoa"/>
        </authorList>
    </citation>
    <scope>IDENTIFICATION</scope>
    <source>
        <strain evidence="5">05x7-T-G4-1.051#20</strain>
    </source>
</reference>
<dbReference type="Pfam" id="PF05648">
    <property type="entry name" value="PEX11"/>
    <property type="match status" value="1"/>
</dbReference>
<evidence type="ECO:0000313" key="5">
    <source>
        <dbReference type="EnsemblMetazoa" id="G12381.1:cds"/>
    </source>
</evidence>
<sequence length="250" mass="28213">MSTSSDFITGIIKFGGQTNGRDKFFRLVQYSVKLIWWNLKNKNDLVEKLKKLESSMSMTRKLLRMGKSLDFIQAALKSLHIKEDVIRWTVTLSKISQSMFLLFDHIIYFHNLGIIKTDKAKWSKISAQFWFFSLALNLTRNFYDITNLVKLEMSKQQKRGNEMQYSNGETTATYNGRQTSNAGALSVVVQCVCDNKPVFLDLVKNVSDLVLPLNTLGKVNASTGVQGSLGIISSMIGVATVWNPTLKLVP</sequence>
<dbReference type="AlphaFoldDB" id="A0A8W8I3B3"/>
<dbReference type="GO" id="GO:0016559">
    <property type="term" value="P:peroxisome fission"/>
    <property type="evidence" value="ECO:0007669"/>
    <property type="project" value="InterPro"/>
</dbReference>
<dbReference type="PANTHER" id="PTHR12652">
    <property type="entry name" value="PEROXISOMAL BIOGENESIS FACTOR 11"/>
    <property type="match status" value="1"/>
</dbReference>
<dbReference type="OMA" id="AYHPTVA"/>
<dbReference type="PANTHER" id="PTHR12652:SF50">
    <property type="entry name" value="PEROXIN 11"/>
    <property type="match status" value="1"/>
</dbReference>
<evidence type="ECO:0000256" key="1">
    <source>
        <dbReference type="ARBA" id="ARBA00022593"/>
    </source>
</evidence>
<dbReference type="EnsemblMetazoa" id="G12381.1">
    <property type="protein sequence ID" value="G12381.1:cds"/>
    <property type="gene ID" value="G12381"/>
</dbReference>
<dbReference type="OrthoDB" id="411017at2759"/>
<keyword evidence="3" id="KW-0576">Peroxisome</keyword>
<keyword evidence="1" id="KW-0962">Peroxisome biogenesis</keyword>
<proteinExistence type="predicted"/>
<dbReference type="GO" id="GO:0005778">
    <property type="term" value="C:peroxisomal membrane"/>
    <property type="evidence" value="ECO:0007669"/>
    <property type="project" value="UniProtKB-SubCell"/>
</dbReference>
<evidence type="ECO:0000256" key="4">
    <source>
        <dbReference type="ARBA" id="ARBA00046271"/>
    </source>
</evidence>
<evidence type="ECO:0008006" key="7">
    <source>
        <dbReference type="Google" id="ProtNLM"/>
    </source>
</evidence>
<dbReference type="Proteomes" id="UP000005408">
    <property type="component" value="Unassembled WGS sequence"/>
</dbReference>
<accession>A0A8W8I3B3</accession>
<name>A0A8W8I3B3_MAGGI</name>
<organism evidence="5 6">
    <name type="scientific">Magallana gigas</name>
    <name type="common">Pacific oyster</name>
    <name type="synonym">Crassostrea gigas</name>
    <dbReference type="NCBI Taxonomy" id="29159"/>
    <lineage>
        <taxon>Eukaryota</taxon>
        <taxon>Metazoa</taxon>
        <taxon>Spiralia</taxon>
        <taxon>Lophotrochozoa</taxon>
        <taxon>Mollusca</taxon>
        <taxon>Bivalvia</taxon>
        <taxon>Autobranchia</taxon>
        <taxon>Pteriomorphia</taxon>
        <taxon>Ostreida</taxon>
        <taxon>Ostreoidea</taxon>
        <taxon>Ostreidae</taxon>
        <taxon>Magallana</taxon>
    </lineage>
</organism>
<evidence type="ECO:0000313" key="6">
    <source>
        <dbReference type="Proteomes" id="UP000005408"/>
    </source>
</evidence>
<dbReference type="InterPro" id="IPR008733">
    <property type="entry name" value="PEX11"/>
</dbReference>
<protein>
    <recommendedName>
        <fullName evidence="7">Peroxisomal membrane protein 11B</fullName>
    </recommendedName>
</protein>
<evidence type="ECO:0000256" key="2">
    <source>
        <dbReference type="ARBA" id="ARBA00023136"/>
    </source>
</evidence>
<evidence type="ECO:0000256" key="3">
    <source>
        <dbReference type="ARBA" id="ARBA00023140"/>
    </source>
</evidence>
<keyword evidence="2" id="KW-0472">Membrane</keyword>
<keyword evidence="6" id="KW-1185">Reference proteome</keyword>